<dbReference type="InterPro" id="IPR005651">
    <property type="entry name" value="Trm112-like"/>
</dbReference>
<dbReference type="RefSeq" id="WP_151693429.1">
    <property type="nucleotide sequence ID" value="NZ_BMGX01000001.1"/>
</dbReference>
<organism evidence="1 2">
    <name type="scientific">Phaeocystidibacter marisrubri</name>
    <dbReference type="NCBI Taxonomy" id="1577780"/>
    <lineage>
        <taxon>Bacteria</taxon>
        <taxon>Pseudomonadati</taxon>
        <taxon>Bacteroidota</taxon>
        <taxon>Flavobacteriia</taxon>
        <taxon>Flavobacteriales</taxon>
        <taxon>Phaeocystidibacteraceae</taxon>
        <taxon>Phaeocystidibacter</taxon>
    </lineage>
</organism>
<sequence>MKTETIEILCCPFDKSDLKLTVVTQSLDREVLEGFFTCESCNRLYPIVQGIPIMNPDEYREGKLERPLLERWSKQLEAKDAVASRRLLETLDQ</sequence>
<keyword evidence="2" id="KW-1185">Reference proteome</keyword>
<evidence type="ECO:0000313" key="1">
    <source>
        <dbReference type="EMBL" id="KAB2816000.1"/>
    </source>
</evidence>
<dbReference type="Pfam" id="PF03966">
    <property type="entry name" value="Trm112p"/>
    <property type="match status" value="1"/>
</dbReference>
<dbReference type="EMBL" id="WBVQ01000002">
    <property type="protein sequence ID" value="KAB2816000.1"/>
    <property type="molecule type" value="Genomic_DNA"/>
</dbReference>
<dbReference type="Proteomes" id="UP000484164">
    <property type="component" value="Unassembled WGS sequence"/>
</dbReference>
<protein>
    <recommendedName>
        <fullName evidence="3">Trm112 family protein</fullName>
    </recommendedName>
</protein>
<comment type="caution">
    <text evidence="1">The sequence shown here is derived from an EMBL/GenBank/DDBJ whole genome shotgun (WGS) entry which is preliminary data.</text>
</comment>
<proteinExistence type="predicted"/>
<name>A0A6L3ZE98_9FLAO</name>
<accession>A0A6L3ZE98</accession>
<dbReference type="AlphaFoldDB" id="A0A6L3ZE98"/>
<gene>
    <name evidence="1" type="ORF">F8C82_09910</name>
</gene>
<evidence type="ECO:0008006" key="3">
    <source>
        <dbReference type="Google" id="ProtNLM"/>
    </source>
</evidence>
<dbReference type="OrthoDB" id="678493at2"/>
<dbReference type="Gene3D" id="2.20.25.10">
    <property type="match status" value="1"/>
</dbReference>
<evidence type="ECO:0000313" key="2">
    <source>
        <dbReference type="Proteomes" id="UP000484164"/>
    </source>
</evidence>
<reference evidence="1 2" key="1">
    <citation type="submission" date="2019-10" db="EMBL/GenBank/DDBJ databases">
        <title>Genome sequence of Phaeocystidibacter marisrubri JCM30614 (type strain).</title>
        <authorList>
            <person name="Bowman J.P."/>
        </authorList>
    </citation>
    <scope>NUCLEOTIDE SEQUENCE [LARGE SCALE GENOMIC DNA]</scope>
    <source>
        <strain evidence="1 2">JCM 30614</strain>
    </source>
</reference>
<dbReference type="SUPFAM" id="SSF158997">
    <property type="entry name" value="Trm112p-like"/>
    <property type="match status" value="1"/>
</dbReference>